<evidence type="ECO:0000259" key="6">
    <source>
        <dbReference type="SMART" id="SM00062"/>
    </source>
</evidence>
<evidence type="ECO:0000313" key="7">
    <source>
        <dbReference type="EMBL" id="MBB0245349.1"/>
    </source>
</evidence>
<accession>A0A7W3Y238</accession>
<evidence type="ECO:0000256" key="5">
    <source>
        <dbReference type="SAM" id="SignalP"/>
    </source>
</evidence>
<dbReference type="RefSeq" id="WP_182606845.1">
    <property type="nucleotide sequence ID" value="NZ_VKHT01000465.1"/>
</dbReference>
<comment type="caution">
    <text evidence="7">The sequence shown here is derived from an EMBL/GenBank/DDBJ whole genome shotgun (WGS) entry which is preliminary data.</text>
</comment>
<keyword evidence="8" id="KW-1185">Reference proteome</keyword>
<feature type="signal peptide" evidence="5">
    <location>
        <begin position="1"/>
        <end position="22"/>
    </location>
</feature>
<dbReference type="Gene3D" id="3.40.190.10">
    <property type="entry name" value="Periplasmic binding protein-like II"/>
    <property type="match status" value="2"/>
</dbReference>
<keyword evidence="2" id="KW-0813">Transport</keyword>
<sequence length="296" mass="30938">MRIRKATALAATVLALSLTATACGSEDSDTNDNGGSASDNGGSGSDDGGDAGSGGESLTIGIKFDQPGLGLLTPDGEYKGLDVDVATYIAGELGVNASDIEWLEAPSPERENLIMRGDVDLVVATYSITDARKESISFAGPYFVAHQDLLIRADEDVTSEDDINELTLCSVTGSTSAQRVKDDVAPDAHLHEFGTYSECLAGLENGTVDALTTDDAILAGYAAQPEHEGKFKLAGLNLSDEFYGVGLAKEDTDLRDQVNAAIEKMVEDGSWAEFVEANLGPAGYEAEAAPEITETD</sequence>
<evidence type="ECO:0000256" key="1">
    <source>
        <dbReference type="ARBA" id="ARBA00010333"/>
    </source>
</evidence>
<evidence type="ECO:0000313" key="8">
    <source>
        <dbReference type="Proteomes" id="UP000538929"/>
    </source>
</evidence>
<reference evidence="8" key="1">
    <citation type="submission" date="2019-10" db="EMBL/GenBank/DDBJ databases">
        <title>Streptomyces sp. nov., a novel actinobacterium isolated from alkaline environment.</title>
        <authorList>
            <person name="Golinska P."/>
        </authorList>
    </citation>
    <scope>NUCLEOTIDE SEQUENCE [LARGE SCALE GENOMIC DNA]</scope>
    <source>
        <strain evidence="8">DSM 42118</strain>
    </source>
</reference>
<dbReference type="InterPro" id="IPR051455">
    <property type="entry name" value="Bact_solute-bind_prot3"/>
</dbReference>
<dbReference type="GO" id="GO:0006865">
    <property type="term" value="P:amino acid transport"/>
    <property type="evidence" value="ECO:0007669"/>
    <property type="project" value="TreeGrafter"/>
</dbReference>
<protein>
    <submittedName>
        <fullName evidence="7">Transporter substrate-binding domain-containing protein</fullName>
    </submittedName>
</protein>
<gene>
    <name evidence="7" type="ORF">FNQ90_14890</name>
</gene>
<organism evidence="7 8">
    <name type="scientific">Streptomyces alkaliphilus</name>
    <dbReference type="NCBI Taxonomy" id="1472722"/>
    <lineage>
        <taxon>Bacteria</taxon>
        <taxon>Bacillati</taxon>
        <taxon>Actinomycetota</taxon>
        <taxon>Actinomycetes</taxon>
        <taxon>Kitasatosporales</taxon>
        <taxon>Streptomycetaceae</taxon>
        <taxon>Streptomyces</taxon>
    </lineage>
</organism>
<name>A0A7W3Y238_9ACTN</name>
<dbReference type="PANTHER" id="PTHR30085:SF6">
    <property type="entry name" value="ABC TRANSPORTER GLUTAMINE-BINDING PROTEIN GLNH"/>
    <property type="match status" value="1"/>
</dbReference>
<dbReference type="InterPro" id="IPR001638">
    <property type="entry name" value="Solute-binding_3/MltF_N"/>
</dbReference>
<dbReference type="PANTHER" id="PTHR30085">
    <property type="entry name" value="AMINO ACID ABC TRANSPORTER PERMEASE"/>
    <property type="match status" value="1"/>
</dbReference>
<feature type="compositionally biased region" description="Gly residues" evidence="4">
    <location>
        <begin position="41"/>
        <end position="55"/>
    </location>
</feature>
<dbReference type="EMBL" id="VKHT01000465">
    <property type="protein sequence ID" value="MBB0245349.1"/>
    <property type="molecule type" value="Genomic_DNA"/>
</dbReference>
<comment type="similarity">
    <text evidence="1">Belongs to the bacterial solute-binding protein 3 family.</text>
</comment>
<dbReference type="Proteomes" id="UP000538929">
    <property type="component" value="Unassembled WGS sequence"/>
</dbReference>
<dbReference type="GO" id="GO:0005576">
    <property type="term" value="C:extracellular region"/>
    <property type="evidence" value="ECO:0007669"/>
    <property type="project" value="TreeGrafter"/>
</dbReference>
<feature type="chain" id="PRO_5038970092" evidence="5">
    <location>
        <begin position="23"/>
        <end position="296"/>
    </location>
</feature>
<evidence type="ECO:0000256" key="3">
    <source>
        <dbReference type="ARBA" id="ARBA00022729"/>
    </source>
</evidence>
<proteinExistence type="inferred from homology"/>
<evidence type="ECO:0000256" key="2">
    <source>
        <dbReference type="ARBA" id="ARBA00022448"/>
    </source>
</evidence>
<dbReference type="PROSITE" id="PS51257">
    <property type="entry name" value="PROKAR_LIPOPROTEIN"/>
    <property type="match status" value="1"/>
</dbReference>
<feature type="region of interest" description="Disordered" evidence="4">
    <location>
        <begin position="23"/>
        <end position="57"/>
    </location>
</feature>
<dbReference type="GO" id="GO:0030288">
    <property type="term" value="C:outer membrane-bounded periplasmic space"/>
    <property type="evidence" value="ECO:0007669"/>
    <property type="project" value="TreeGrafter"/>
</dbReference>
<keyword evidence="3 5" id="KW-0732">Signal</keyword>
<dbReference type="SMART" id="SM00062">
    <property type="entry name" value="PBPb"/>
    <property type="match status" value="1"/>
</dbReference>
<dbReference type="AlphaFoldDB" id="A0A7W3Y238"/>
<feature type="domain" description="Solute-binding protein family 3/N-terminal" evidence="6">
    <location>
        <begin position="57"/>
        <end position="282"/>
    </location>
</feature>
<dbReference type="CDD" id="cd13690">
    <property type="entry name" value="PBP2_GluB"/>
    <property type="match status" value="1"/>
</dbReference>
<evidence type="ECO:0000256" key="4">
    <source>
        <dbReference type="SAM" id="MobiDB-lite"/>
    </source>
</evidence>
<dbReference type="Pfam" id="PF00497">
    <property type="entry name" value="SBP_bac_3"/>
    <property type="match status" value="1"/>
</dbReference>
<feature type="compositionally biased region" description="Low complexity" evidence="4">
    <location>
        <begin position="31"/>
        <end position="40"/>
    </location>
</feature>
<dbReference type="SUPFAM" id="SSF53850">
    <property type="entry name" value="Periplasmic binding protein-like II"/>
    <property type="match status" value="1"/>
</dbReference>